<comment type="caution">
    <text evidence="25">The sequence shown here is derived from an EMBL/GenBank/DDBJ whole genome shotgun (WGS) entry which is preliminary data.</text>
</comment>
<keyword evidence="9 17" id="KW-0963">Cytoplasm</keyword>
<keyword evidence="11 17" id="KW-0808">Transferase</keyword>
<dbReference type="Pfam" id="PF00391">
    <property type="entry name" value="PEP-utilizers"/>
    <property type="match status" value="1"/>
</dbReference>
<evidence type="ECO:0000256" key="17">
    <source>
        <dbReference type="PIRNR" id="PIRNR000732"/>
    </source>
</evidence>
<dbReference type="InterPro" id="IPR015813">
    <property type="entry name" value="Pyrv/PenolPyrv_kinase-like_dom"/>
</dbReference>
<accession>A0AAP4BD90</accession>
<evidence type="ECO:0000256" key="20">
    <source>
        <dbReference type="PIRSR" id="PIRSR000732-3"/>
    </source>
</evidence>
<evidence type="ECO:0000256" key="5">
    <source>
        <dbReference type="ARBA" id="ARBA00007837"/>
    </source>
</evidence>
<evidence type="ECO:0000256" key="9">
    <source>
        <dbReference type="ARBA" id="ARBA00022490"/>
    </source>
</evidence>
<dbReference type="Gene3D" id="3.20.20.60">
    <property type="entry name" value="Phosphoenolpyruvate-binding domains"/>
    <property type="match status" value="1"/>
</dbReference>
<proteinExistence type="inferred from homology"/>
<dbReference type="Pfam" id="PF05524">
    <property type="entry name" value="PEP-utilisers_N"/>
    <property type="match status" value="1"/>
</dbReference>
<evidence type="ECO:0000256" key="3">
    <source>
        <dbReference type="ARBA" id="ARBA00002728"/>
    </source>
</evidence>
<reference evidence="25 26" key="1">
    <citation type="submission" date="2023-05" db="EMBL/GenBank/DDBJ databases">
        <title>[ruminococcus] sp. nov., isolated from a pig farm feces dump.</title>
        <authorList>
            <person name="Chang Y.-H."/>
        </authorList>
    </citation>
    <scope>NUCLEOTIDE SEQUENCE [LARGE SCALE GENOMIC DNA]</scope>
    <source>
        <strain evidence="25 26">YH-rum2234</strain>
    </source>
</reference>
<evidence type="ECO:0000259" key="24">
    <source>
        <dbReference type="Pfam" id="PF05524"/>
    </source>
</evidence>
<dbReference type="PIRSF" id="PIRSF000732">
    <property type="entry name" value="PTS_enzyme_I"/>
    <property type="match status" value="1"/>
</dbReference>
<evidence type="ECO:0000256" key="4">
    <source>
        <dbReference type="ARBA" id="ARBA00004496"/>
    </source>
</evidence>
<dbReference type="GO" id="GO:0008965">
    <property type="term" value="F:phosphoenolpyruvate-protein phosphotransferase activity"/>
    <property type="evidence" value="ECO:0007669"/>
    <property type="project" value="UniProtKB-EC"/>
</dbReference>
<dbReference type="SUPFAM" id="SSF47831">
    <property type="entry name" value="Enzyme I of the PEP:sugar phosphotransferase system HPr-binding (sub)domain"/>
    <property type="match status" value="1"/>
</dbReference>
<feature type="binding site" evidence="19">
    <location>
        <position position="295"/>
    </location>
    <ligand>
        <name>phosphoenolpyruvate</name>
        <dbReference type="ChEBI" id="CHEBI:58702"/>
    </ligand>
</feature>
<feature type="binding site" evidence="20">
    <location>
        <position position="429"/>
    </location>
    <ligand>
        <name>Mg(2+)</name>
        <dbReference type="ChEBI" id="CHEBI:18420"/>
    </ligand>
</feature>
<feature type="domain" description="PEP-utilising enzyme C-terminal" evidence="23">
    <location>
        <begin position="253"/>
        <end position="537"/>
    </location>
</feature>
<dbReference type="SUPFAM" id="SSF51621">
    <property type="entry name" value="Phosphoenolpyruvate/pyruvate domain"/>
    <property type="match status" value="1"/>
</dbReference>
<evidence type="ECO:0000259" key="22">
    <source>
        <dbReference type="Pfam" id="PF00391"/>
    </source>
</evidence>
<feature type="binding site" evidence="19">
    <location>
        <begin position="452"/>
        <end position="453"/>
    </location>
    <ligand>
        <name>phosphoenolpyruvate</name>
        <dbReference type="ChEBI" id="CHEBI:58702"/>
    </ligand>
</feature>
<evidence type="ECO:0000256" key="12">
    <source>
        <dbReference type="ARBA" id="ARBA00022683"/>
    </source>
</evidence>
<evidence type="ECO:0000256" key="15">
    <source>
        <dbReference type="ARBA" id="ARBA00022842"/>
    </source>
</evidence>
<evidence type="ECO:0000256" key="11">
    <source>
        <dbReference type="ARBA" id="ARBA00022679"/>
    </source>
</evidence>
<dbReference type="GO" id="GO:0009401">
    <property type="term" value="P:phosphoenolpyruvate-dependent sugar phosphotransferase system"/>
    <property type="evidence" value="ECO:0007669"/>
    <property type="project" value="UniProtKB-KW"/>
</dbReference>
<protein>
    <recommendedName>
        <fullName evidence="7 17">Phosphoenolpyruvate-protein phosphotransferase</fullName>
        <ecNumber evidence="6 17">2.7.3.9</ecNumber>
    </recommendedName>
    <alternativeName>
        <fullName evidence="16 17">Phosphotransferase system, enzyme I</fullName>
    </alternativeName>
</protein>
<keyword evidence="14 17" id="KW-0418">Kinase</keyword>
<dbReference type="EMBL" id="JASGBQ010000026">
    <property type="protein sequence ID" value="MDI9243158.1"/>
    <property type="molecule type" value="Genomic_DNA"/>
</dbReference>
<dbReference type="InterPro" id="IPR036637">
    <property type="entry name" value="Phosphohistidine_dom_sf"/>
</dbReference>
<feature type="binding site" evidence="19">
    <location>
        <position position="331"/>
    </location>
    <ligand>
        <name>phosphoenolpyruvate</name>
        <dbReference type="ChEBI" id="CHEBI:58702"/>
    </ligand>
</feature>
<keyword evidence="8 17" id="KW-0813">Transport</keyword>
<dbReference type="InterPro" id="IPR008731">
    <property type="entry name" value="PTS_EIN"/>
</dbReference>
<feature type="binding site" evidence="19">
    <location>
        <position position="463"/>
    </location>
    <ligand>
        <name>phosphoenolpyruvate</name>
        <dbReference type="ChEBI" id="CHEBI:58702"/>
    </ligand>
</feature>
<dbReference type="GO" id="GO:0005737">
    <property type="term" value="C:cytoplasm"/>
    <property type="evidence" value="ECO:0007669"/>
    <property type="project" value="UniProtKB-SubCell"/>
</dbReference>
<evidence type="ECO:0000256" key="16">
    <source>
        <dbReference type="ARBA" id="ARBA00033235"/>
    </source>
</evidence>
<evidence type="ECO:0000256" key="21">
    <source>
        <dbReference type="SAM" id="Coils"/>
    </source>
</evidence>
<evidence type="ECO:0000256" key="13">
    <source>
        <dbReference type="ARBA" id="ARBA00022723"/>
    </source>
</evidence>
<dbReference type="InterPro" id="IPR050499">
    <property type="entry name" value="PEP-utilizing_PTS_enzyme"/>
</dbReference>
<dbReference type="PANTHER" id="PTHR46244:SF3">
    <property type="entry name" value="PHOSPHOENOLPYRUVATE-PROTEIN PHOSPHOTRANSFERASE"/>
    <property type="match status" value="1"/>
</dbReference>
<dbReference type="RefSeq" id="WP_283231586.1">
    <property type="nucleotide sequence ID" value="NZ_JASGBQ010000026.1"/>
</dbReference>
<dbReference type="InterPro" id="IPR000121">
    <property type="entry name" value="PEP_util_C"/>
</dbReference>
<keyword evidence="12 17" id="KW-0598">Phosphotransferase system</keyword>
<evidence type="ECO:0000256" key="7">
    <source>
        <dbReference type="ARBA" id="ARBA00016544"/>
    </source>
</evidence>
<evidence type="ECO:0000256" key="14">
    <source>
        <dbReference type="ARBA" id="ARBA00022777"/>
    </source>
</evidence>
<evidence type="ECO:0000256" key="1">
    <source>
        <dbReference type="ARBA" id="ARBA00000683"/>
    </source>
</evidence>
<keyword evidence="26" id="KW-1185">Reference proteome</keyword>
<dbReference type="PROSITE" id="PS00742">
    <property type="entry name" value="PEP_ENZYMES_2"/>
    <property type="match status" value="1"/>
</dbReference>
<dbReference type="PANTHER" id="PTHR46244">
    <property type="entry name" value="PHOSPHOENOLPYRUVATE-PROTEIN PHOSPHOTRANSFERASE"/>
    <property type="match status" value="1"/>
</dbReference>
<feature type="binding site" evidence="20">
    <location>
        <position position="453"/>
    </location>
    <ligand>
        <name>Mg(2+)</name>
        <dbReference type="ChEBI" id="CHEBI:18420"/>
    </ligand>
</feature>
<dbReference type="NCBIfam" id="TIGR01417">
    <property type="entry name" value="PTS_I_fam"/>
    <property type="match status" value="1"/>
</dbReference>
<dbReference type="Pfam" id="PF02896">
    <property type="entry name" value="PEP-utilizers_C"/>
    <property type="match status" value="1"/>
</dbReference>
<feature type="domain" description="PEP-utilising enzyme mobile" evidence="22">
    <location>
        <begin position="153"/>
        <end position="224"/>
    </location>
</feature>
<feature type="coiled-coil region" evidence="21">
    <location>
        <begin position="33"/>
        <end position="60"/>
    </location>
</feature>
<dbReference type="Gene3D" id="3.50.30.10">
    <property type="entry name" value="Phosphohistidine domain"/>
    <property type="match status" value="1"/>
</dbReference>
<sequence length="538" mass="59239">MIKYLGKPVSRGIAVGPVCVLENGDLPVKRLKIKDAEAEILRLEAAREQAKEQLSVLYEKAVEEAGQAGAAIFEVHRIMLDDEDLFGAMREMIRREMVNGEYAAAMTGDYFSEMFAGMEDAYMRARAADVRDVVNRLIANLSGKQVETANPGEPSVLVAEDLSPSETVRLKREQILAFVTVRGSVHSHTAILARMMGIPAVVCAPVEFAGIKNGMTAAVNGFDGTVIFDPTEEELAVVRKKLAGEGEKSQLLKSLKGKENVTADGRKIDIFANIGNVSDVARVLENDAGGIGLFRSEFLYLERETIPSEAEQFHVYRQVLQLMAGKRVIIRTVDLGADKQASYLKLEAEANPALGCRGIRLCLKRPEIFKPQLRALLRAAVYGNLAILYPMITDRTEVEQVLELVQEAAKELEADGVPYRIPEQGIMIETPASAMISDELAELVDFFSIGTNDLAQYALAADRQNESIGELYDPRHRAVLAMIRMAAENAHRFGKRVGICGELASDTDLTEEFLRMGIDELSVAPGMVLKVRKRVREL</sequence>
<dbReference type="GO" id="GO:0016301">
    <property type="term" value="F:kinase activity"/>
    <property type="evidence" value="ECO:0007669"/>
    <property type="project" value="UniProtKB-KW"/>
</dbReference>
<evidence type="ECO:0000256" key="19">
    <source>
        <dbReference type="PIRSR" id="PIRSR000732-2"/>
    </source>
</evidence>
<evidence type="ECO:0000256" key="18">
    <source>
        <dbReference type="PIRSR" id="PIRSR000732-1"/>
    </source>
</evidence>
<dbReference type="SUPFAM" id="SSF52009">
    <property type="entry name" value="Phosphohistidine domain"/>
    <property type="match status" value="1"/>
</dbReference>
<dbReference type="Proteomes" id="UP001300383">
    <property type="component" value="Unassembled WGS sequence"/>
</dbReference>
<keyword evidence="10 17" id="KW-0762">Sugar transport</keyword>
<dbReference type="InterPro" id="IPR036618">
    <property type="entry name" value="PtsI_HPr-bd_sf"/>
</dbReference>
<evidence type="ECO:0000256" key="6">
    <source>
        <dbReference type="ARBA" id="ARBA00012232"/>
    </source>
</evidence>
<keyword evidence="13 17" id="KW-0479">Metal-binding</keyword>
<comment type="subcellular location">
    <subcellularLocation>
        <location evidence="4 17">Cytoplasm</location>
    </subcellularLocation>
</comment>
<keyword evidence="15 17" id="KW-0460">Magnesium</keyword>
<dbReference type="AlphaFoldDB" id="A0AAP4BD90"/>
<dbReference type="InterPro" id="IPR023151">
    <property type="entry name" value="PEP_util_CS"/>
</dbReference>
<feature type="active site" description="Tele-phosphohistidine intermediate" evidence="18">
    <location>
        <position position="188"/>
    </location>
</feature>
<dbReference type="PRINTS" id="PR01736">
    <property type="entry name" value="PHPHTRNFRASE"/>
</dbReference>
<dbReference type="InterPro" id="IPR006318">
    <property type="entry name" value="PTS_EI-like"/>
</dbReference>
<comment type="similarity">
    <text evidence="5 17">Belongs to the PEP-utilizing enzyme family.</text>
</comment>
<name>A0AAP4BD90_9FIRM</name>
<evidence type="ECO:0000313" key="26">
    <source>
        <dbReference type="Proteomes" id="UP001300383"/>
    </source>
</evidence>
<evidence type="ECO:0000313" key="25">
    <source>
        <dbReference type="EMBL" id="MDI9243158.1"/>
    </source>
</evidence>
<comment type="function">
    <text evidence="3 17">General (non sugar-specific) component of the phosphoenolpyruvate-dependent sugar phosphotransferase system (sugar PTS). This major carbohydrate active-transport system catalyzes the phosphorylation of incoming sugar substrates concomitantly with their translocation across the cell membrane. Enzyme I transfers the phosphoryl group from phosphoenolpyruvate (PEP) to the phosphoryl carrier protein (HPr).</text>
</comment>
<dbReference type="InterPro" id="IPR008279">
    <property type="entry name" value="PEP-util_enz_mobile_dom"/>
</dbReference>
<comment type="catalytic activity">
    <reaction evidence="1 17">
        <text>L-histidyl-[protein] + phosphoenolpyruvate = N(pros)-phospho-L-histidyl-[protein] + pyruvate</text>
        <dbReference type="Rhea" id="RHEA:23880"/>
        <dbReference type="Rhea" id="RHEA-COMP:9745"/>
        <dbReference type="Rhea" id="RHEA-COMP:9746"/>
        <dbReference type="ChEBI" id="CHEBI:15361"/>
        <dbReference type="ChEBI" id="CHEBI:29979"/>
        <dbReference type="ChEBI" id="CHEBI:58702"/>
        <dbReference type="ChEBI" id="CHEBI:64837"/>
        <dbReference type="EC" id="2.7.3.9"/>
    </reaction>
</comment>
<dbReference type="InterPro" id="IPR040442">
    <property type="entry name" value="Pyrv_kinase-like_dom_sf"/>
</dbReference>
<comment type="cofactor">
    <cofactor evidence="2 17 20">
        <name>Mg(2+)</name>
        <dbReference type="ChEBI" id="CHEBI:18420"/>
    </cofactor>
</comment>
<dbReference type="GO" id="GO:0046872">
    <property type="term" value="F:metal ion binding"/>
    <property type="evidence" value="ECO:0007669"/>
    <property type="project" value="UniProtKB-KW"/>
</dbReference>
<organism evidence="25 26">
    <name type="scientific">Fusibacillus kribbianus</name>
    <dbReference type="NCBI Taxonomy" id="3044208"/>
    <lineage>
        <taxon>Bacteria</taxon>
        <taxon>Bacillati</taxon>
        <taxon>Bacillota</taxon>
        <taxon>Clostridia</taxon>
        <taxon>Lachnospirales</taxon>
        <taxon>Lachnospiraceae</taxon>
        <taxon>Fusibacillus</taxon>
    </lineage>
</organism>
<dbReference type="Gene3D" id="1.10.274.10">
    <property type="entry name" value="PtsI, HPr-binding domain"/>
    <property type="match status" value="1"/>
</dbReference>
<feature type="active site" description="Proton donor" evidence="18">
    <location>
        <position position="500"/>
    </location>
</feature>
<feature type="domain" description="Phosphotransferase system enzyme I N-terminal" evidence="24">
    <location>
        <begin position="6"/>
        <end position="126"/>
    </location>
</feature>
<evidence type="ECO:0000256" key="2">
    <source>
        <dbReference type="ARBA" id="ARBA00001946"/>
    </source>
</evidence>
<evidence type="ECO:0000256" key="10">
    <source>
        <dbReference type="ARBA" id="ARBA00022597"/>
    </source>
</evidence>
<dbReference type="InterPro" id="IPR024692">
    <property type="entry name" value="PTS_EI"/>
</dbReference>
<evidence type="ECO:0000259" key="23">
    <source>
        <dbReference type="Pfam" id="PF02896"/>
    </source>
</evidence>
<gene>
    <name evidence="25" type="primary">ptsP</name>
    <name evidence="25" type="ORF">QJ036_11885</name>
</gene>
<dbReference type="EC" id="2.7.3.9" evidence="6 17"/>
<evidence type="ECO:0000256" key="8">
    <source>
        <dbReference type="ARBA" id="ARBA00022448"/>
    </source>
</evidence>
<keyword evidence="21" id="KW-0175">Coiled coil</keyword>